<dbReference type="PANTHER" id="PTHR30046:SF0">
    <property type="entry name" value="FLAGELLAR M-RING PROTEIN"/>
    <property type="match status" value="1"/>
</dbReference>
<evidence type="ECO:0000256" key="4">
    <source>
        <dbReference type="ARBA" id="ARBA00022475"/>
    </source>
</evidence>
<dbReference type="InterPro" id="IPR013556">
    <property type="entry name" value="Flag_M-ring_C"/>
</dbReference>
<dbReference type="GO" id="GO:0005886">
    <property type="term" value="C:plasma membrane"/>
    <property type="evidence" value="ECO:0007669"/>
    <property type="project" value="UniProtKB-SubCell"/>
</dbReference>
<evidence type="ECO:0000256" key="2">
    <source>
        <dbReference type="ARBA" id="ARBA00004651"/>
    </source>
</evidence>
<dbReference type="OrthoDB" id="9807026at2"/>
<dbReference type="InterPro" id="IPR043427">
    <property type="entry name" value="YscJ/FliF"/>
</dbReference>
<evidence type="ECO:0000256" key="9">
    <source>
        <dbReference type="SAM" id="Phobius"/>
    </source>
</evidence>
<dbReference type="Proteomes" id="UP000179284">
    <property type="component" value="Chromosome I"/>
</dbReference>
<comment type="subcellular location">
    <subcellularLocation>
        <location evidence="1">Bacterial flagellum basal body</location>
    </subcellularLocation>
    <subcellularLocation>
        <location evidence="2">Cell membrane</location>
        <topology evidence="2">Multi-pass membrane protein</topology>
    </subcellularLocation>
</comment>
<evidence type="ECO:0000259" key="11">
    <source>
        <dbReference type="Pfam" id="PF08345"/>
    </source>
</evidence>
<dbReference type="NCBIfam" id="TIGR00206">
    <property type="entry name" value="fliF"/>
    <property type="match status" value="1"/>
</dbReference>
<dbReference type="InterPro" id="IPR006182">
    <property type="entry name" value="FliF_N_dom"/>
</dbReference>
<dbReference type="KEGG" id="bhu:bhn_I1444"/>
<dbReference type="GO" id="GO:0009431">
    <property type="term" value="C:bacterial-type flagellum basal body, MS ring"/>
    <property type="evidence" value="ECO:0007669"/>
    <property type="project" value="InterPro"/>
</dbReference>
<evidence type="ECO:0000256" key="6">
    <source>
        <dbReference type="ARBA" id="ARBA00022989"/>
    </source>
</evidence>
<dbReference type="Pfam" id="PF08345">
    <property type="entry name" value="YscJ_FliF_C"/>
    <property type="match status" value="1"/>
</dbReference>
<dbReference type="GO" id="GO:0071973">
    <property type="term" value="P:bacterial-type flagellum-dependent cell motility"/>
    <property type="evidence" value="ECO:0007669"/>
    <property type="project" value="InterPro"/>
</dbReference>
<dbReference type="InterPro" id="IPR045851">
    <property type="entry name" value="AMP-bd_C_sf"/>
</dbReference>
<keyword evidence="6 9" id="KW-1133">Transmembrane helix</keyword>
<dbReference type="InterPro" id="IPR000067">
    <property type="entry name" value="FlgMring_FliF"/>
</dbReference>
<feature type="domain" description="Flagellar M-ring N-terminal" evidence="10">
    <location>
        <begin position="46"/>
        <end position="221"/>
    </location>
</feature>
<dbReference type="Gene3D" id="3.30.300.30">
    <property type="match status" value="1"/>
</dbReference>
<accession>A0A1D9P1J8</accession>
<keyword evidence="13" id="KW-1185">Reference proteome</keyword>
<gene>
    <name evidence="12" type="ORF">bhn_I1444</name>
</gene>
<evidence type="ECO:0000256" key="5">
    <source>
        <dbReference type="ARBA" id="ARBA00022692"/>
    </source>
</evidence>
<keyword evidence="5 9" id="KW-0812">Transmembrane</keyword>
<evidence type="ECO:0000256" key="3">
    <source>
        <dbReference type="ARBA" id="ARBA00007971"/>
    </source>
</evidence>
<feature type="domain" description="Flagellar M-ring C-terminal" evidence="11">
    <location>
        <begin position="263"/>
        <end position="424"/>
    </location>
</feature>
<keyword evidence="12" id="KW-0966">Cell projection</keyword>
<name>A0A1D9P1J8_9FIRM</name>
<keyword evidence="12" id="KW-0282">Flagellum</keyword>
<organism evidence="12 13">
    <name type="scientific">Butyrivibrio hungatei</name>
    <dbReference type="NCBI Taxonomy" id="185008"/>
    <lineage>
        <taxon>Bacteria</taxon>
        <taxon>Bacillati</taxon>
        <taxon>Bacillota</taxon>
        <taxon>Clostridia</taxon>
        <taxon>Lachnospirales</taxon>
        <taxon>Lachnospiraceae</taxon>
        <taxon>Butyrivibrio</taxon>
    </lineage>
</organism>
<protein>
    <submittedName>
        <fullName evidence="12">Flagellar M-ring protein FliF</fullName>
    </submittedName>
</protein>
<keyword evidence="4" id="KW-1003">Cell membrane</keyword>
<dbReference type="EMBL" id="CP017831">
    <property type="protein sequence ID" value="AOZ96477.1"/>
    <property type="molecule type" value="Genomic_DNA"/>
</dbReference>
<dbReference type="PANTHER" id="PTHR30046">
    <property type="entry name" value="FLAGELLAR M-RING PROTEIN"/>
    <property type="match status" value="1"/>
</dbReference>
<feature type="transmembrane region" description="Helical" evidence="9">
    <location>
        <begin position="449"/>
        <end position="467"/>
    </location>
</feature>
<evidence type="ECO:0000256" key="7">
    <source>
        <dbReference type="ARBA" id="ARBA00023136"/>
    </source>
</evidence>
<dbReference type="AlphaFoldDB" id="A0A1D9P1J8"/>
<evidence type="ECO:0000313" key="12">
    <source>
        <dbReference type="EMBL" id="AOZ96477.1"/>
    </source>
</evidence>
<reference evidence="13" key="1">
    <citation type="submission" date="2016-10" db="EMBL/GenBank/DDBJ databases">
        <title>The complete genome sequence of the rumen bacterium Butyrivibrio hungatei MB2003.</title>
        <authorList>
            <person name="Palevich N."/>
            <person name="Kelly W.J."/>
            <person name="Leahy S.C."/>
            <person name="Altermann E."/>
            <person name="Rakonjac J."/>
            <person name="Attwood G.T."/>
        </authorList>
    </citation>
    <scope>NUCLEOTIDE SEQUENCE [LARGE SCALE GENOMIC DNA]</scope>
    <source>
        <strain evidence="13">MB2003</strain>
    </source>
</reference>
<evidence type="ECO:0000259" key="10">
    <source>
        <dbReference type="Pfam" id="PF01514"/>
    </source>
</evidence>
<sequence length="539" mass="59509">MADKLKALWQKVLDWWNQFTAKQKTLIIGAGSVILLTIIILVSILNQPQYVLLATANSTKEASEIKELLDSNSVNYKMSDDGLEFRVLKKDQGDASLLLGANDIQSYAYSIDNVTDGSFSTTESDKQKKYVLYLESRLESDFISKFEAIKSANVQLNIPDNDGTLIGNQEEASAWILLNIADGANFSEDNAAFLAKAVAVAIGNENTENIVILDTNGNMLFSGSEETTTSGLASSQLSLKAKAEQIVKSEVKKVLLGTKLYDDIEVASNLVMDFSKEEKTTHNYTPAQDQTQGVLSHEDTYNAENVNGISGIPGTDTNADDETTYVTQDNQNSTSSITEESRDYLPNEEITTKTNQPGAIQYDQSSISVTAINYVVVKEEDYKSADNNNMTWDEYKVANAQPVTLEVPEEMINVVSKATGISAENVAMAAYTEYVFFDRTGAAITLTDVLQILLILVILGLLAFIIIRSMWTKKAQEEEEEPEPLSVESLLESQPEEVLEDIEMDTGSETKRLIEKFVDENPEAAATLLRNWLNEDYGL</sequence>
<evidence type="ECO:0000313" key="13">
    <source>
        <dbReference type="Proteomes" id="UP000179284"/>
    </source>
</evidence>
<evidence type="ECO:0000256" key="1">
    <source>
        <dbReference type="ARBA" id="ARBA00004117"/>
    </source>
</evidence>
<dbReference type="RefSeq" id="WP_071176163.1">
    <property type="nucleotide sequence ID" value="NZ_CP017831.1"/>
</dbReference>
<keyword evidence="8" id="KW-0975">Bacterial flagellum</keyword>
<evidence type="ECO:0000256" key="8">
    <source>
        <dbReference type="ARBA" id="ARBA00023143"/>
    </source>
</evidence>
<keyword evidence="12" id="KW-0969">Cilium</keyword>
<comment type="similarity">
    <text evidence="3">Belongs to the FliF family.</text>
</comment>
<feature type="transmembrane region" description="Helical" evidence="9">
    <location>
        <begin position="26"/>
        <end position="45"/>
    </location>
</feature>
<dbReference type="Pfam" id="PF01514">
    <property type="entry name" value="YscJ_FliF"/>
    <property type="match status" value="1"/>
</dbReference>
<keyword evidence="7 9" id="KW-0472">Membrane</keyword>
<dbReference type="GO" id="GO:0003774">
    <property type="term" value="F:cytoskeletal motor activity"/>
    <property type="evidence" value="ECO:0007669"/>
    <property type="project" value="InterPro"/>
</dbReference>
<proteinExistence type="inferred from homology"/>